<keyword evidence="2" id="KW-1185">Reference proteome</keyword>
<reference evidence="1" key="1">
    <citation type="journal article" date="2014" name="Int. J. Syst. Evol. Microbiol.">
        <title>Ramlibacter solisilvae sp. nov., isolated from forest soil, and emended description of the genus Ramlibacter.</title>
        <authorList>
            <person name="Lee H.J."/>
            <person name="Lee S.H."/>
            <person name="Lee S.S."/>
            <person name="Lee J.S."/>
            <person name="Kim Y."/>
            <person name="Kim S.C."/>
            <person name="Jeon C.O."/>
        </authorList>
    </citation>
    <scope>NUCLEOTIDE SEQUENCE [LARGE SCALE GENOMIC DNA]</scope>
    <source>
        <strain evidence="1">5-10</strain>
    </source>
</reference>
<dbReference type="AlphaFoldDB" id="A0A127JWT9"/>
<evidence type="ECO:0000313" key="1">
    <source>
        <dbReference type="EMBL" id="AMO24349.1"/>
    </source>
</evidence>
<dbReference type="EMBL" id="CP010951">
    <property type="protein sequence ID" value="AMO24349.1"/>
    <property type="molecule type" value="Genomic_DNA"/>
</dbReference>
<sequence length="99" mass="10990">MNRRAKLAQWDIPFIAAGGVTLVARDRCAACIGRLLREGCDLFGYEGFTLFADGKYQPNLEWSASWSASAVPSAAEIVAQLEEAPPEVTHYEFVFRHDL</sequence>
<name>A0A127JWT9_9BURK</name>
<proteinExistence type="predicted"/>
<dbReference type="Proteomes" id="UP000070433">
    <property type="component" value="Chromosome"/>
</dbReference>
<protein>
    <submittedName>
        <fullName evidence="1">Uncharacterized protein</fullName>
    </submittedName>
</protein>
<gene>
    <name evidence="1" type="ORF">UC35_17720</name>
</gene>
<dbReference type="RefSeq" id="WP_061502010.1">
    <property type="nucleotide sequence ID" value="NZ_CP010951.1"/>
</dbReference>
<reference evidence="1" key="2">
    <citation type="submission" date="2015-02" db="EMBL/GenBank/DDBJ databases">
        <authorList>
            <person name="Chooi Y.-H."/>
        </authorList>
    </citation>
    <scope>NUCLEOTIDE SEQUENCE</scope>
    <source>
        <strain evidence="1">5-10</strain>
    </source>
</reference>
<organism evidence="1 2">
    <name type="scientific">Ramlibacter tataouinensis</name>
    <dbReference type="NCBI Taxonomy" id="94132"/>
    <lineage>
        <taxon>Bacteria</taxon>
        <taxon>Pseudomonadati</taxon>
        <taxon>Pseudomonadota</taxon>
        <taxon>Betaproteobacteria</taxon>
        <taxon>Burkholderiales</taxon>
        <taxon>Comamonadaceae</taxon>
        <taxon>Ramlibacter</taxon>
    </lineage>
</organism>
<dbReference type="PATRIC" id="fig|94132.3.peg.3618"/>
<evidence type="ECO:0000313" key="2">
    <source>
        <dbReference type="Proteomes" id="UP000070433"/>
    </source>
</evidence>
<accession>A0A127JWT9</accession>